<evidence type="ECO:0000256" key="1">
    <source>
        <dbReference type="ARBA" id="ARBA00001947"/>
    </source>
</evidence>
<dbReference type="InterPro" id="IPR011059">
    <property type="entry name" value="Metal-dep_hydrolase_composite"/>
</dbReference>
<gene>
    <name evidence="7" type="ORF">D3273_18815</name>
</gene>
<feature type="domain" description="Amidohydrolase-related" evidence="5">
    <location>
        <begin position="46"/>
        <end position="421"/>
    </location>
</feature>
<proteinExistence type="predicted"/>
<dbReference type="NCBIfam" id="NF006681">
    <property type="entry name" value="PRK09229.1-2"/>
    <property type="match status" value="1"/>
</dbReference>
<dbReference type="OrthoDB" id="9796020at2"/>
<reference evidence="7 8" key="2">
    <citation type="submission" date="2019-02" db="EMBL/GenBank/DDBJ databases">
        <title>'Lichenibacterium ramalinii' gen. nov. sp. nov., 'Lichenibacterium minor' gen. nov. sp. nov.</title>
        <authorList>
            <person name="Pankratov T."/>
        </authorList>
    </citation>
    <scope>NUCLEOTIDE SEQUENCE [LARGE SCALE GENOMIC DNA]</scope>
    <source>
        <strain evidence="7 8">RmlP026</strain>
    </source>
</reference>
<keyword evidence="8" id="KW-1185">Reference proteome</keyword>
<dbReference type="AlphaFoldDB" id="A0A4V1RUA3"/>
<dbReference type="NCBIfam" id="TIGR02022">
    <property type="entry name" value="hutF"/>
    <property type="match status" value="1"/>
</dbReference>
<dbReference type="InterPro" id="IPR006680">
    <property type="entry name" value="Amidohydro-rel"/>
</dbReference>
<dbReference type="Proteomes" id="UP000290759">
    <property type="component" value="Unassembled WGS sequence"/>
</dbReference>
<dbReference type="Gene3D" id="2.30.40.10">
    <property type="entry name" value="Urease, subunit C, domain 1"/>
    <property type="match status" value="1"/>
</dbReference>
<dbReference type="PANTHER" id="PTHR11271">
    <property type="entry name" value="GUANINE DEAMINASE"/>
    <property type="match status" value="1"/>
</dbReference>
<dbReference type="GO" id="GO:0050416">
    <property type="term" value="F:formimidoylglutamate deiminase activity"/>
    <property type="evidence" value="ECO:0007669"/>
    <property type="project" value="UniProtKB-EC"/>
</dbReference>
<dbReference type="EC" id="3.5.3.13" evidence="7"/>
<evidence type="ECO:0000313" key="7">
    <source>
        <dbReference type="EMBL" id="RYC30454.1"/>
    </source>
</evidence>
<protein>
    <submittedName>
        <fullName evidence="7">Formimidoylglutamate deiminase</fullName>
        <ecNumber evidence="7">3.5.3.13</ecNumber>
    </submittedName>
</protein>
<dbReference type="PANTHER" id="PTHR11271:SF48">
    <property type="entry name" value="AMIDOHYDROLASE-RELATED DOMAIN-CONTAINING PROTEIN"/>
    <property type="match status" value="1"/>
</dbReference>
<reference evidence="7 8" key="1">
    <citation type="submission" date="2018-12" db="EMBL/GenBank/DDBJ databases">
        <authorList>
            <person name="Grouzdev D.S."/>
            <person name="Krutkina M.S."/>
        </authorList>
    </citation>
    <scope>NUCLEOTIDE SEQUENCE [LARGE SCALE GENOMIC DNA]</scope>
    <source>
        <strain evidence="7 8">RmlP026</strain>
    </source>
</reference>
<evidence type="ECO:0000259" key="5">
    <source>
        <dbReference type="Pfam" id="PF01979"/>
    </source>
</evidence>
<accession>A0A4V1RUA3</accession>
<keyword evidence="4" id="KW-0862">Zinc</keyword>
<organism evidence="7 8">
    <name type="scientific">Lichenibacterium minor</name>
    <dbReference type="NCBI Taxonomy" id="2316528"/>
    <lineage>
        <taxon>Bacteria</taxon>
        <taxon>Pseudomonadati</taxon>
        <taxon>Pseudomonadota</taxon>
        <taxon>Alphaproteobacteria</taxon>
        <taxon>Hyphomicrobiales</taxon>
        <taxon>Lichenihabitantaceae</taxon>
        <taxon>Lichenibacterium</taxon>
    </lineage>
</organism>
<evidence type="ECO:0000256" key="4">
    <source>
        <dbReference type="ARBA" id="ARBA00022833"/>
    </source>
</evidence>
<dbReference type="InterPro" id="IPR032466">
    <property type="entry name" value="Metal_Hydrolase"/>
</dbReference>
<sequence>MGLLHFELLLTPSGWRRDVSLTIEGGRIAALLPGRASGAESHRIGLPGLPNLHSHAFQRGMSGFSEIRGPGADSFWSWRDTMYRFALAMTPDDVEAIAAQAYVEMLETGFTRVGEFHYLHHGVDGRPYADRAEMAARIAAAAAATGIGLTLLPVFYARSGFDGAPARPEQRRFASSLDLYADLVAGSARIVEELDGATFGVAPHSLRAVSPDELRAVAGMAGGRPVHIHVAEQVREVEESVARRSARPVEWLLGHAAVDARWCLVHATHMTVAETDAVARSGAVAGLCPITEANLGDGIFDAPRFLAAGGRFGVGTDSNVSIDAAGEVRQLEYSQRLALRARNVLAAPGGSTGAALHAGALAGGSAALGEAVFGVEVGAPADLVSLDADHPAVIGHGPETLLDTWVFGPSVGLVDCVWTRGAKRVDGGRHVSRGPLRARFAAAMARLSA</sequence>
<comment type="cofactor">
    <cofactor evidence="1">
        <name>Zn(2+)</name>
        <dbReference type="ChEBI" id="CHEBI:29105"/>
    </cofactor>
</comment>
<dbReference type="SUPFAM" id="SSF51556">
    <property type="entry name" value="Metallo-dependent hydrolases"/>
    <property type="match status" value="1"/>
</dbReference>
<dbReference type="InterPro" id="IPR055156">
    <property type="entry name" value="HutF-like_N"/>
</dbReference>
<keyword evidence="3 7" id="KW-0378">Hydrolase</keyword>
<dbReference type="InterPro" id="IPR010252">
    <property type="entry name" value="HutF"/>
</dbReference>
<dbReference type="Pfam" id="PF01979">
    <property type="entry name" value="Amidohydro_1"/>
    <property type="match status" value="1"/>
</dbReference>
<dbReference type="Gene3D" id="3.20.20.140">
    <property type="entry name" value="Metal-dependent hydrolases"/>
    <property type="match status" value="1"/>
</dbReference>
<dbReference type="NCBIfam" id="NF006683">
    <property type="entry name" value="PRK09229.1-4"/>
    <property type="match status" value="1"/>
</dbReference>
<dbReference type="InterPro" id="IPR051607">
    <property type="entry name" value="Metallo-dep_hydrolases"/>
</dbReference>
<dbReference type="GO" id="GO:0019239">
    <property type="term" value="F:deaminase activity"/>
    <property type="evidence" value="ECO:0007669"/>
    <property type="project" value="TreeGrafter"/>
</dbReference>
<comment type="caution">
    <text evidence="7">The sequence shown here is derived from an EMBL/GenBank/DDBJ whole genome shotgun (WGS) entry which is preliminary data.</text>
</comment>
<evidence type="ECO:0000256" key="3">
    <source>
        <dbReference type="ARBA" id="ARBA00022801"/>
    </source>
</evidence>
<evidence type="ECO:0000256" key="2">
    <source>
        <dbReference type="ARBA" id="ARBA00022723"/>
    </source>
</evidence>
<keyword evidence="2" id="KW-0479">Metal-binding</keyword>
<dbReference type="EMBL" id="QYBB01000025">
    <property type="protein sequence ID" value="RYC30454.1"/>
    <property type="molecule type" value="Genomic_DNA"/>
</dbReference>
<dbReference type="GO" id="GO:0046872">
    <property type="term" value="F:metal ion binding"/>
    <property type="evidence" value="ECO:0007669"/>
    <property type="project" value="UniProtKB-KW"/>
</dbReference>
<dbReference type="NCBIfam" id="NF006684">
    <property type="entry name" value="PRK09229.1-5"/>
    <property type="match status" value="1"/>
</dbReference>
<dbReference type="GO" id="GO:0005829">
    <property type="term" value="C:cytosol"/>
    <property type="evidence" value="ECO:0007669"/>
    <property type="project" value="TreeGrafter"/>
</dbReference>
<dbReference type="RefSeq" id="WP_129228438.1">
    <property type="nucleotide sequence ID" value="NZ_QYBB01000025.1"/>
</dbReference>
<evidence type="ECO:0000313" key="8">
    <source>
        <dbReference type="Proteomes" id="UP000290759"/>
    </source>
</evidence>
<feature type="domain" description="Formimidoylglutamate deiminase N-terminal" evidence="6">
    <location>
        <begin position="6"/>
        <end position="40"/>
    </location>
</feature>
<evidence type="ECO:0000259" key="6">
    <source>
        <dbReference type="Pfam" id="PF22429"/>
    </source>
</evidence>
<dbReference type="SUPFAM" id="SSF51338">
    <property type="entry name" value="Composite domain of metallo-dependent hydrolases"/>
    <property type="match status" value="1"/>
</dbReference>
<dbReference type="Pfam" id="PF22429">
    <property type="entry name" value="HutF_N"/>
    <property type="match status" value="1"/>
</dbReference>
<name>A0A4V1RUA3_9HYPH</name>